<reference evidence="1" key="1">
    <citation type="submission" date="2021-10" db="EMBL/GenBank/DDBJ databases">
        <title>Anaerobic single-cell dispensing facilitates the cultivation of human gut bacteria.</title>
        <authorList>
            <person name="Afrizal A."/>
        </authorList>
    </citation>
    <scope>NUCLEOTIDE SEQUENCE</scope>
    <source>
        <strain evidence="1">CLA-AA-H274</strain>
    </source>
</reference>
<comment type="caution">
    <text evidence="1">The sequence shown here is derived from an EMBL/GenBank/DDBJ whole genome shotgun (WGS) entry which is preliminary data.</text>
</comment>
<dbReference type="PANTHER" id="PTHR43479:SF7">
    <property type="entry name" value="TETR-FAMILY TRANSCRIPTIONAL REGULATOR"/>
    <property type="match status" value="1"/>
</dbReference>
<keyword evidence="2" id="KW-1185">Reference proteome</keyword>
<gene>
    <name evidence="1" type="ORF">LKD32_05430</name>
</gene>
<dbReference type="AlphaFoldDB" id="A0AAE3DHT0"/>
<organism evidence="1 2">
    <name type="scientific">Brotaphodocola catenula</name>
    <dbReference type="NCBI Taxonomy" id="2885361"/>
    <lineage>
        <taxon>Bacteria</taxon>
        <taxon>Bacillati</taxon>
        <taxon>Bacillota</taxon>
        <taxon>Clostridia</taxon>
        <taxon>Lachnospirales</taxon>
        <taxon>Lachnospiraceae</taxon>
        <taxon>Brotaphodocola</taxon>
    </lineage>
</organism>
<protein>
    <submittedName>
        <fullName evidence="1">TetR family transcriptional regulator C-terminal domain-containing protein</fullName>
    </submittedName>
</protein>
<name>A0AAE3DHT0_9FIRM</name>
<dbReference type="SUPFAM" id="SSF46689">
    <property type="entry name" value="Homeodomain-like"/>
    <property type="match status" value="1"/>
</dbReference>
<dbReference type="InterPro" id="IPR050624">
    <property type="entry name" value="HTH-type_Tx_Regulator"/>
</dbReference>
<dbReference type="Proteomes" id="UP001198962">
    <property type="component" value="Unassembled WGS sequence"/>
</dbReference>
<proteinExistence type="predicted"/>
<dbReference type="Gene3D" id="1.10.357.10">
    <property type="entry name" value="Tetracycline Repressor, domain 2"/>
    <property type="match status" value="1"/>
</dbReference>
<dbReference type="RefSeq" id="WP_308450996.1">
    <property type="nucleotide sequence ID" value="NZ_JAJEPU010000011.1"/>
</dbReference>
<sequence length="183" mass="21581">MECIEKVFMELLRTKKLSEIQVTDICKQAGLNRTTFYASYADVYDLADSVRNKFEKVLPEFYNGDQDTLNGEEEADHRGYYLRLLRHIKANQIFYKTYLKLGNDTPYGMFSYDKNDRKRMQPHLESQSSLEKYRMEFLRGGIFQIIKIWLYNGCQETPEELLGVVEAECQGWIAEKGKLPRIF</sequence>
<dbReference type="EMBL" id="JAJEPU010000011">
    <property type="protein sequence ID" value="MCC2164325.1"/>
    <property type="molecule type" value="Genomic_DNA"/>
</dbReference>
<dbReference type="InterPro" id="IPR009057">
    <property type="entry name" value="Homeodomain-like_sf"/>
</dbReference>
<dbReference type="PANTHER" id="PTHR43479">
    <property type="entry name" value="ACREF/ENVCD OPERON REPRESSOR-RELATED"/>
    <property type="match status" value="1"/>
</dbReference>
<evidence type="ECO:0000313" key="1">
    <source>
        <dbReference type="EMBL" id="MCC2164325.1"/>
    </source>
</evidence>
<accession>A0AAE3DHT0</accession>
<evidence type="ECO:0000313" key="2">
    <source>
        <dbReference type="Proteomes" id="UP001198962"/>
    </source>
</evidence>